<reference evidence="2 3" key="1">
    <citation type="journal article" date="2016" name="Sci. Rep.">
        <title>Penicillium arizonense, a new, genome sequenced fungal species, reveals a high chemical diversity in secreted metabolites.</title>
        <authorList>
            <person name="Grijseels S."/>
            <person name="Nielsen J.C."/>
            <person name="Randelovic M."/>
            <person name="Nielsen J."/>
            <person name="Nielsen K.F."/>
            <person name="Workman M."/>
            <person name="Frisvad J.C."/>
        </authorList>
    </citation>
    <scope>NUCLEOTIDE SEQUENCE [LARGE SCALE GENOMIC DNA]</scope>
    <source>
        <strain evidence="2 3">CBS 141311</strain>
    </source>
</reference>
<evidence type="ECO:0000313" key="2">
    <source>
        <dbReference type="EMBL" id="OGE57096.1"/>
    </source>
</evidence>
<accession>A0A1F5LVH8</accession>
<organism evidence="2 3">
    <name type="scientific">Penicillium arizonense</name>
    <dbReference type="NCBI Taxonomy" id="1835702"/>
    <lineage>
        <taxon>Eukaryota</taxon>
        <taxon>Fungi</taxon>
        <taxon>Dikarya</taxon>
        <taxon>Ascomycota</taxon>
        <taxon>Pezizomycotina</taxon>
        <taxon>Eurotiomycetes</taxon>
        <taxon>Eurotiomycetidae</taxon>
        <taxon>Eurotiales</taxon>
        <taxon>Aspergillaceae</taxon>
        <taxon>Penicillium</taxon>
    </lineage>
</organism>
<dbReference type="InterPro" id="IPR000999">
    <property type="entry name" value="RNase_III_dom"/>
</dbReference>
<protein>
    <recommendedName>
        <fullName evidence="1">RNase III domain-containing protein</fullName>
    </recommendedName>
</protein>
<gene>
    <name evidence="2" type="ORF">PENARI_c002G03866</name>
</gene>
<dbReference type="RefSeq" id="XP_022492523.1">
    <property type="nucleotide sequence ID" value="XM_022627401.1"/>
</dbReference>
<dbReference type="GO" id="GO:0005762">
    <property type="term" value="C:mitochondrial large ribosomal subunit"/>
    <property type="evidence" value="ECO:0007669"/>
    <property type="project" value="InterPro"/>
</dbReference>
<evidence type="ECO:0000259" key="1">
    <source>
        <dbReference type="Pfam" id="PF14622"/>
    </source>
</evidence>
<dbReference type="GO" id="GO:0006396">
    <property type="term" value="P:RNA processing"/>
    <property type="evidence" value="ECO:0007669"/>
    <property type="project" value="InterPro"/>
</dbReference>
<keyword evidence="3" id="KW-1185">Reference proteome</keyword>
<dbReference type="OrthoDB" id="2281895at2759"/>
<dbReference type="Gene3D" id="1.10.1520.10">
    <property type="entry name" value="Ribonuclease III domain"/>
    <property type="match status" value="1"/>
</dbReference>
<dbReference type="AlphaFoldDB" id="A0A1F5LVH8"/>
<sequence>MALYFTSRAARTACAASKSVARPIATVIPSRTYSNSAEEAQHRPRWSYTPEQAKAPFSLHLNSKRPVYHVNTDPELLDRFYIRLLGNGGDKVLSDETKWLAVTHKSFDQGRRGFNDRLAFLGKRIVHLQASLALAQNVAVPAPGAAPTEPVNKTDEFGRVPFSHPALEGLGNLSSDNKKVLTDRSKLAELGHKYDLPKVLRWSPRQPEDLHRSGYDLVLAHTLYAIIGAVSLEKGAVVATKLARERILEPLGLKSV</sequence>
<comment type="caution">
    <text evidence="2">The sequence shown here is derived from an EMBL/GenBank/DDBJ whole genome shotgun (WGS) entry which is preliminary data.</text>
</comment>
<dbReference type="GO" id="GO:0004525">
    <property type="term" value="F:ribonuclease III activity"/>
    <property type="evidence" value="ECO:0007669"/>
    <property type="project" value="InterPro"/>
</dbReference>
<dbReference type="Proteomes" id="UP000177622">
    <property type="component" value="Unassembled WGS sequence"/>
</dbReference>
<dbReference type="GO" id="GO:0032543">
    <property type="term" value="P:mitochondrial translation"/>
    <property type="evidence" value="ECO:0007669"/>
    <property type="project" value="InterPro"/>
</dbReference>
<proteinExistence type="predicted"/>
<name>A0A1F5LVH8_PENAI</name>
<dbReference type="CDD" id="cd00593">
    <property type="entry name" value="RIBOc"/>
    <property type="match status" value="1"/>
</dbReference>
<dbReference type="FunFam" id="1.10.1520.10:FF:000018">
    <property type="entry name" value="RNase III domain protein"/>
    <property type="match status" value="1"/>
</dbReference>
<dbReference type="Pfam" id="PF14622">
    <property type="entry name" value="Ribonucleas_3_3"/>
    <property type="match status" value="1"/>
</dbReference>
<dbReference type="EMBL" id="LXJU01000002">
    <property type="protein sequence ID" value="OGE57096.1"/>
    <property type="molecule type" value="Genomic_DNA"/>
</dbReference>
<dbReference type="PANTHER" id="PTHR28160:SF1">
    <property type="entry name" value="LARGE RIBOSOMAL SUBUNIT PROTEIN ML57"/>
    <property type="match status" value="1"/>
</dbReference>
<dbReference type="SUPFAM" id="SSF69065">
    <property type="entry name" value="RNase III domain-like"/>
    <property type="match status" value="1"/>
</dbReference>
<dbReference type="PANTHER" id="PTHR28160">
    <property type="entry name" value="54S RIBOSOMAL PROTEIN L15, MITOCHONDRIAL"/>
    <property type="match status" value="1"/>
</dbReference>
<dbReference type="GO" id="GO:0003735">
    <property type="term" value="F:structural constituent of ribosome"/>
    <property type="evidence" value="ECO:0007669"/>
    <property type="project" value="InterPro"/>
</dbReference>
<feature type="domain" description="RNase III" evidence="1">
    <location>
        <begin position="95"/>
        <end position="250"/>
    </location>
</feature>
<evidence type="ECO:0000313" key="3">
    <source>
        <dbReference type="Proteomes" id="UP000177622"/>
    </source>
</evidence>
<dbReference type="InterPro" id="IPR040030">
    <property type="entry name" value="Ribosomal_mL57"/>
</dbReference>
<dbReference type="InterPro" id="IPR036389">
    <property type="entry name" value="RNase_III_sf"/>
</dbReference>
<dbReference type="GeneID" id="34572135"/>